<keyword evidence="3" id="KW-0378">Hydrolase</keyword>
<dbReference type="GO" id="GO:0006508">
    <property type="term" value="P:proteolysis"/>
    <property type="evidence" value="ECO:0007669"/>
    <property type="project" value="UniProtKB-KW"/>
</dbReference>
<dbReference type="EMBL" id="ANJA01003243">
    <property type="protein sequence ID" value="ETO64896.1"/>
    <property type="molecule type" value="Genomic_DNA"/>
</dbReference>
<dbReference type="AlphaFoldDB" id="A0A080ZE35"/>
<dbReference type="GO" id="GO:0008234">
    <property type="term" value="F:cysteine-type peptidase activity"/>
    <property type="evidence" value="ECO:0007669"/>
    <property type="project" value="InterPro"/>
</dbReference>
<feature type="signal peptide" evidence="5">
    <location>
        <begin position="1"/>
        <end position="23"/>
    </location>
</feature>
<reference evidence="7 8" key="1">
    <citation type="submission" date="2013-11" db="EMBL/GenBank/DDBJ databases">
        <title>The Genome Sequence of Phytophthora parasitica P1976.</title>
        <authorList>
            <consortium name="The Broad Institute Genomics Platform"/>
            <person name="Russ C."/>
            <person name="Tyler B."/>
            <person name="Panabieres F."/>
            <person name="Shan W."/>
            <person name="Tripathy S."/>
            <person name="Grunwald N."/>
            <person name="Machado M."/>
            <person name="Johnson C.S."/>
            <person name="Walker B."/>
            <person name="Young S."/>
            <person name="Zeng Q."/>
            <person name="Gargeya S."/>
            <person name="Fitzgerald M."/>
            <person name="Haas B."/>
            <person name="Abouelleil A."/>
            <person name="Allen A.W."/>
            <person name="Alvarado L."/>
            <person name="Arachchi H.M."/>
            <person name="Berlin A.M."/>
            <person name="Chapman S.B."/>
            <person name="Gainer-Dewar J."/>
            <person name="Goldberg J."/>
            <person name="Griggs A."/>
            <person name="Gujja S."/>
            <person name="Hansen M."/>
            <person name="Howarth C."/>
            <person name="Imamovic A."/>
            <person name="Ireland A."/>
            <person name="Larimer J."/>
            <person name="McCowan C."/>
            <person name="Murphy C."/>
            <person name="Pearson M."/>
            <person name="Poon T.W."/>
            <person name="Priest M."/>
            <person name="Roberts A."/>
            <person name="Saif S."/>
            <person name="Shea T."/>
            <person name="Sisk P."/>
            <person name="Sykes S."/>
            <person name="Wortman J."/>
            <person name="Nusbaum C."/>
            <person name="Birren B."/>
        </authorList>
    </citation>
    <scope>NUCLEOTIDE SEQUENCE [LARGE SCALE GENOMIC DNA]</scope>
    <source>
        <strain evidence="7 8">P1976</strain>
    </source>
</reference>
<feature type="chain" id="PRO_5001752933" description="Ubiquitin-like protease family profile domain-containing protein" evidence="5">
    <location>
        <begin position="24"/>
        <end position="553"/>
    </location>
</feature>
<feature type="domain" description="Ubiquitin-like protease family profile" evidence="6">
    <location>
        <begin position="301"/>
        <end position="524"/>
    </location>
</feature>
<dbReference type="PROSITE" id="PS50600">
    <property type="entry name" value="ULP_PROTEASE"/>
    <property type="match status" value="1"/>
</dbReference>
<feature type="region of interest" description="Disordered" evidence="4">
    <location>
        <begin position="119"/>
        <end position="139"/>
    </location>
</feature>
<keyword evidence="2" id="KW-0645">Protease</keyword>
<dbReference type="Pfam" id="PF02902">
    <property type="entry name" value="Peptidase_C48"/>
    <property type="match status" value="1"/>
</dbReference>
<evidence type="ECO:0000256" key="5">
    <source>
        <dbReference type="SAM" id="SignalP"/>
    </source>
</evidence>
<evidence type="ECO:0000256" key="2">
    <source>
        <dbReference type="ARBA" id="ARBA00022670"/>
    </source>
</evidence>
<sequence>MMMLWTSQTASVTLPACALFAQAIEEGDNNSGSAPPKVAQSEQKAWDTNRKFHEANQVANSITTTMSSLGMREYREALCALNSVAELFKKKQFSEIHRRLEGYQPHQPQRQVCGLTAATDLSSSESDLPPTGRRSAATGCSDNTYARVTNSIVELIDSRSKADSAEAIEHFEIASPVRPRGRPKQQTSAKKAKKNREITHVHHDSNMHHMQIDISVLSTIPREDHTFNSAEKILRKYRLFEIEKKQNKQLIAHRKNKLPPKKVALGEGEISRILSKEVLRKCSKKMTTLQAKHNGLQEIDVVLEVQNIGIFTAETLRTMRNYHRAIDAIVEIDKAIDWVATIDFAIEVDPRFRVEEDETLLDDLKTTRLQSKELEIIDIVGRGNFGDATICRVMAKLFSNNPRVVVVPPVLFGWVVGRKITMDVDAVEATLSTIAGEGVIIPISFNSNHWCAIMIDIAKRIVYIYDSMQSSYLSSVRVVAEKLTPMLASSTGERFRVQRYESDVGAQLDNYNFDLFIMLAFEHFTGAPSLGRLDKKLMMYLRYRYLSLCLREI</sequence>
<evidence type="ECO:0000256" key="1">
    <source>
        <dbReference type="ARBA" id="ARBA00005234"/>
    </source>
</evidence>
<evidence type="ECO:0000256" key="4">
    <source>
        <dbReference type="SAM" id="MobiDB-lite"/>
    </source>
</evidence>
<dbReference type="Gene3D" id="3.40.395.10">
    <property type="entry name" value="Adenoviral Proteinase, Chain A"/>
    <property type="match status" value="1"/>
</dbReference>
<evidence type="ECO:0000313" key="7">
    <source>
        <dbReference type="EMBL" id="ETO64896.1"/>
    </source>
</evidence>
<evidence type="ECO:0000313" key="8">
    <source>
        <dbReference type="Proteomes" id="UP000028582"/>
    </source>
</evidence>
<comment type="caution">
    <text evidence="7">The sequence shown here is derived from an EMBL/GenBank/DDBJ whole genome shotgun (WGS) entry which is preliminary data.</text>
</comment>
<dbReference type="Proteomes" id="UP000028582">
    <property type="component" value="Unassembled WGS sequence"/>
</dbReference>
<accession>A0A080ZE35</accession>
<name>A0A080ZE35_PHYNI</name>
<protein>
    <recommendedName>
        <fullName evidence="6">Ubiquitin-like protease family profile domain-containing protein</fullName>
    </recommendedName>
</protein>
<evidence type="ECO:0000259" key="6">
    <source>
        <dbReference type="PROSITE" id="PS50600"/>
    </source>
</evidence>
<organism evidence="7 8">
    <name type="scientific">Phytophthora nicotianae P1976</name>
    <dbReference type="NCBI Taxonomy" id="1317066"/>
    <lineage>
        <taxon>Eukaryota</taxon>
        <taxon>Sar</taxon>
        <taxon>Stramenopiles</taxon>
        <taxon>Oomycota</taxon>
        <taxon>Peronosporomycetes</taxon>
        <taxon>Peronosporales</taxon>
        <taxon>Peronosporaceae</taxon>
        <taxon>Phytophthora</taxon>
    </lineage>
</organism>
<dbReference type="SUPFAM" id="SSF54001">
    <property type="entry name" value="Cysteine proteinases"/>
    <property type="match status" value="1"/>
</dbReference>
<proteinExistence type="inferred from homology"/>
<comment type="similarity">
    <text evidence="1">Belongs to the peptidase C48 family.</text>
</comment>
<gene>
    <name evidence="7" type="ORF">F444_17698</name>
</gene>
<dbReference type="InterPro" id="IPR003653">
    <property type="entry name" value="Peptidase_C48_C"/>
</dbReference>
<keyword evidence="5" id="KW-0732">Signal</keyword>
<dbReference type="InterPro" id="IPR038765">
    <property type="entry name" value="Papain-like_cys_pep_sf"/>
</dbReference>
<evidence type="ECO:0000256" key="3">
    <source>
        <dbReference type="ARBA" id="ARBA00022801"/>
    </source>
</evidence>